<dbReference type="InterPro" id="IPR023210">
    <property type="entry name" value="NADP_OxRdtase_dom"/>
</dbReference>
<evidence type="ECO:0000256" key="4">
    <source>
        <dbReference type="PIRSR" id="PIRSR000097-1"/>
    </source>
</evidence>
<accession>A0AA87ANS8</accession>
<dbReference type="EC" id="1.1.1.218" evidence="8"/>
<name>A0AA87ANS8_9LACO</name>
<dbReference type="InterPro" id="IPR036812">
    <property type="entry name" value="NAD(P)_OxRdtase_dom_sf"/>
</dbReference>
<dbReference type="Proteomes" id="UP000003672">
    <property type="component" value="Unassembled WGS sequence"/>
</dbReference>
<organism evidence="8 9">
    <name type="scientific">Lactobacillus paragasseri JV-V03</name>
    <dbReference type="NCBI Taxonomy" id="525326"/>
    <lineage>
        <taxon>Bacteria</taxon>
        <taxon>Bacillati</taxon>
        <taxon>Bacillota</taxon>
        <taxon>Bacilli</taxon>
        <taxon>Lactobacillales</taxon>
        <taxon>Lactobacillaceae</taxon>
        <taxon>Lactobacillus</taxon>
    </lineage>
</organism>
<feature type="active site" description="Proton donor" evidence="4">
    <location>
        <position position="63"/>
    </location>
</feature>
<feature type="binding site" evidence="5">
    <location>
        <position position="119"/>
    </location>
    <ligand>
        <name>substrate</name>
    </ligand>
</feature>
<dbReference type="GO" id="GO:0050109">
    <property type="term" value="F:morphine 6-dehydrogenase activity"/>
    <property type="evidence" value="ECO:0007669"/>
    <property type="project" value="UniProtKB-EC"/>
</dbReference>
<dbReference type="AlphaFoldDB" id="A0AA87ANS8"/>
<evidence type="ECO:0000256" key="5">
    <source>
        <dbReference type="PIRSR" id="PIRSR000097-2"/>
    </source>
</evidence>
<sequence>MIIYRNKLKKYIEVTMKQLTLNNGVKIPIIGFGTYEITPDQTKQAVLSAFEDGYRLIDTAQYYQNEQQVGEAVKASGLNRDEVFITTKTMTDGYEDTKIGLDESLRRSGLDYFDLVLIHWPMGDDIDTWHALVAAYKAGKTRAIGISNFNSRQTLDLIHQSSVRPMVDQIETHLLLQQWKMHEFLEKESIVHESYSPLGNGQQHLMSNPVLTEIGEKYGKSPIQIILRYLVQNDVVTIPRSTNPAHIKSNIDIFDFELDSDDLKRLRVLDERKPIDGWPAEMRADEDY</sequence>
<reference evidence="8 9" key="1">
    <citation type="submission" date="2010-06" db="EMBL/GenBank/DDBJ databases">
        <authorList>
            <person name="Muzny D."/>
            <person name="Qin X."/>
            <person name="Buhay C."/>
            <person name="Dugan-Rocha S."/>
            <person name="Ding Y."/>
            <person name="Chen G."/>
            <person name="Hawes A."/>
            <person name="Holder M."/>
            <person name="Jhangiani S."/>
            <person name="Johnson A."/>
            <person name="Khan Z."/>
            <person name="Li Z."/>
            <person name="Liu W."/>
            <person name="Liu X."/>
            <person name="Perez L."/>
            <person name="Shen H."/>
            <person name="Wang Q."/>
            <person name="Watt J."/>
            <person name="Xi L."/>
            <person name="Xin Y."/>
            <person name="Zhou J."/>
            <person name="Deng J."/>
            <person name="Jiang H."/>
            <person name="Liu Y."/>
            <person name="Qu J."/>
            <person name="Song X.-Z."/>
            <person name="Zhang L."/>
            <person name="Villasana D."/>
            <person name="Johnson A."/>
            <person name="Liu J."/>
            <person name="Liyanage D."/>
            <person name="Lorensuhewa L."/>
            <person name="Robinson T."/>
            <person name="Song A."/>
            <person name="Song B.-B."/>
            <person name="Dinh H."/>
            <person name="Thornton R."/>
            <person name="Coyle M."/>
            <person name="Francisco L."/>
            <person name="Jackson L."/>
            <person name="Javaid M."/>
            <person name="Korchina V."/>
            <person name="Kovar C."/>
            <person name="Mata R."/>
            <person name="Mathew T."/>
            <person name="Ngo R."/>
            <person name="Nguyen L."/>
            <person name="Nguyen N."/>
            <person name="Okwuonu G."/>
            <person name="Ongeri F."/>
            <person name="Pham C."/>
            <person name="Simmons D."/>
            <person name="Wilczek-Boney K."/>
            <person name="Hale W."/>
            <person name="Jakkamsetti A."/>
            <person name="Pham P."/>
            <person name="Ruth R."/>
            <person name="San Lucas F."/>
            <person name="Warren J."/>
            <person name="Zhang J."/>
            <person name="Zhao Z."/>
            <person name="Zhou C."/>
            <person name="Zhu D."/>
            <person name="Lee S."/>
            <person name="Bess C."/>
            <person name="Blankenburg K."/>
            <person name="Forbes L."/>
            <person name="Fu Q."/>
            <person name="Gubbala S."/>
            <person name="Hirani K."/>
            <person name="Jayaseelan J.C."/>
            <person name="Lara F."/>
            <person name="Munidasa M."/>
            <person name="Palculict T."/>
            <person name="Patil S."/>
            <person name="Pu L.-L."/>
            <person name="Saada N."/>
            <person name="Tang L."/>
            <person name="Weissenberger G."/>
            <person name="Zhu Y."/>
            <person name="Hemphill L."/>
            <person name="Shang Y."/>
            <person name="Youmans B."/>
            <person name="Ayvaz T."/>
            <person name="Ross M."/>
            <person name="Santibanez J."/>
            <person name="Aqrawi P."/>
            <person name="Gross S."/>
            <person name="Joshi V."/>
            <person name="Fowler G."/>
            <person name="Nazareth L."/>
            <person name="Reid J."/>
            <person name="Worley K."/>
            <person name="Petrosino J."/>
            <person name="Highlander S."/>
            <person name="Gibbs R."/>
        </authorList>
    </citation>
    <scope>NUCLEOTIDE SEQUENCE [LARGE SCALE GENOMIC DNA]</scope>
    <source>
        <strain evidence="8 9">JV-V03</strain>
    </source>
</reference>
<evidence type="ECO:0000256" key="3">
    <source>
        <dbReference type="ARBA" id="ARBA00023002"/>
    </source>
</evidence>
<protein>
    <submittedName>
        <fullName evidence="8">Oxidoreductase, aldo/keto reductase family protein</fullName>
        <ecNumber evidence="8">1.1.1.218</ecNumber>
    </submittedName>
</protein>
<evidence type="ECO:0000256" key="6">
    <source>
        <dbReference type="PIRSR" id="PIRSR000097-3"/>
    </source>
</evidence>
<dbReference type="PIRSF" id="PIRSF000097">
    <property type="entry name" value="AKR"/>
    <property type="match status" value="1"/>
</dbReference>
<dbReference type="SUPFAM" id="SSF51430">
    <property type="entry name" value="NAD(P)-linked oxidoreductase"/>
    <property type="match status" value="1"/>
</dbReference>
<comment type="similarity">
    <text evidence="1">Belongs to the aldo/keto reductase family.</text>
</comment>
<dbReference type="InterPro" id="IPR018170">
    <property type="entry name" value="Aldo/ket_reductase_CS"/>
</dbReference>
<gene>
    <name evidence="8" type="primary">morA</name>
    <name evidence="8" type="ORF">HMPREF0514_10596</name>
</gene>
<evidence type="ECO:0000256" key="2">
    <source>
        <dbReference type="ARBA" id="ARBA00022857"/>
    </source>
</evidence>
<dbReference type="Gene3D" id="3.20.20.100">
    <property type="entry name" value="NADP-dependent oxidoreductase domain"/>
    <property type="match status" value="1"/>
</dbReference>
<dbReference type="PRINTS" id="PR00069">
    <property type="entry name" value="ALDKETRDTASE"/>
</dbReference>
<comment type="caution">
    <text evidence="8">The sequence shown here is derived from an EMBL/GenBank/DDBJ whole genome shotgun (WGS) entry which is preliminary data.</text>
</comment>
<evidence type="ECO:0000259" key="7">
    <source>
        <dbReference type="Pfam" id="PF00248"/>
    </source>
</evidence>
<dbReference type="PANTHER" id="PTHR43827">
    <property type="entry name" value="2,5-DIKETO-D-GLUCONIC ACID REDUCTASE"/>
    <property type="match status" value="1"/>
</dbReference>
<keyword evidence="3 8" id="KW-0560">Oxidoreductase</keyword>
<dbReference type="EMBL" id="ACGO02000001">
    <property type="protein sequence ID" value="EFJ70152.1"/>
    <property type="molecule type" value="Genomic_DNA"/>
</dbReference>
<proteinExistence type="inferred from homology"/>
<evidence type="ECO:0000313" key="9">
    <source>
        <dbReference type="Proteomes" id="UP000003672"/>
    </source>
</evidence>
<feature type="domain" description="NADP-dependent oxidoreductase" evidence="7">
    <location>
        <begin position="30"/>
        <end position="269"/>
    </location>
</feature>
<dbReference type="PANTHER" id="PTHR43827:SF3">
    <property type="entry name" value="NADP-DEPENDENT OXIDOREDUCTASE DOMAIN-CONTAINING PROTEIN"/>
    <property type="match status" value="1"/>
</dbReference>
<dbReference type="InterPro" id="IPR020471">
    <property type="entry name" value="AKR"/>
</dbReference>
<dbReference type="FunFam" id="3.20.20.100:FF:000015">
    <property type="entry name" value="Oxidoreductase, aldo/keto reductase family"/>
    <property type="match status" value="1"/>
</dbReference>
<evidence type="ECO:0000313" key="8">
    <source>
        <dbReference type="EMBL" id="EFJ70152.1"/>
    </source>
</evidence>
<feature type="site" description="Lowers pKa of active site Tyr" evidence="6">
    <location>
        <position position="88"/>
    </location>
</feature>
<keyword evidence="2" id="KW-0521">NADP</keyword>
<dbReference type="PROSITE" id="PS00798">
    <property type="entry name" value="ALDOKETO_REDUCTASE_1"/>
    <property type="match status" value="1"/>
</dbReference>
<dbReference type="PROSITE" id="PS00062">
    <property type="entry name" value="ALDOKETO_REDUCTASE_2"/>
    <property type="match status" value="1"/>
</dbReference>
<dbReference type="Pfam" id="PF00248">
    <property type="entry name" value="Aldo_ket_red"/>
    <property type="match status" value="1"/>
</dbReference>
<evidence type="ECO:0000256" key="1">
    <source>
        <dbReference type="ARBA" id="ARBA00007905"/>
    </source>
</evidence>